<organism evidence="2 3">
    <name type="scientific">Methylorubrum aminovorans</name>
    <dbReference type="NCBI Taxonomy" id="269069"/>
    <lineage>
        <taxon>Bacteria</taxon>
        <taxon>Pseudomonadati</taxon>
        <taxon>Pseudomonadota</taxon>
        <taxon>Alphaproteobacteria</taxon>
        <taxon>Hyphomicrobiales</taxon>
        <taxon>Methylobacteriaceae</taxon>
        <taxon>Methylorubrum</taxon>
    </lineage>
</organism>
<gene>
    <name evidence="2" type="ORF">LNAOJCKE_2400</name>
</gene>
<reference evidence="2" key="1">
    <citation type="journal article" date="2021" name="Front. Microbiol.">
        <title>Comprehensive Comparative Genomics and Phenotyping of Methylobacterium Species.</title>
        <authorList>
            <person name="Alessa O."/>
            <person name="Ogura Y."/>
            <person name="Fujitani Y."/>
            <person name="Takami H."/>
            <person name="Hayashi T."/>
            <person name="Sahin N."/>
            <person name="Tani A."/>
        </authorList>
    </citation>
    <scope>NUCLEOTIDE SEQUENCE</scope>
    <source>
        <strain evidence="2">NBRC 15686</strain>
    </source>
</reference>
<dbReference type="Proteomes" id="UP001055039">
    <property type="component" value="Unassembled WGS sequence"/>
</dbReference>
<comment type="caution">
    <text evidence="2">The sequence shown here is derived from an EMBL/GenBank/DDBJ whole genome shotgun (WGS) entry which is preliminary data.</text>
</comment>
<keyword evidence="1" id="KW-1133">Transmembrane helix</keyword>
<protein>
    <submittedName>
        <fullName evidence="2">Uncharacterized protein</fullName>
    </submittedName>
</protein>
<reference evidence="2" key="2">
    <citation type="submission" date="2021-08" db="EMBL/GenBank/DDBJ databases">
        <authorList>
            <person name="Tani A."/>
            <person name="Ola A."/>
            <person name="Ogura Y."/>
            <person name="Katsura K."/>
            <person name="Hayashi T."/>
        </authorList>
    </citation>
    <scope>NUCLEOTIDE SEQUENCE</scope>
    <source>
        <strain evidence="2">NBRC 15686</strain>
    </source>
</reference>
<keyword evidence="3" id="KW-1185">Reference proteome</keyword>
<name>A0ABQ4UGD3_9HYPH</name>
<keyword evidence="1" id="KW-0812">Transmembrane</keyword>
<evidence type="ECO:0000313" key="3">
    <source>
        <dbReference type="Proteomes" id="UP001055039"/>
    </source>
</evidence>
<proteinExistence type="predicted"/>
<accession>A0ABQ4UGD3</accession>
<feature type="transmembrane region" description="Helical" evidence="1">
    <location>
        <begin position="33"/>
        <end position="54"/>
    </location>
</feature>
<keyword evidence="1" id="KW-0472">Membrane</keyword>
<evidence type="ECO:0000256" key="1">
    <source>
        <dbReference type="SAM" id="Phobius"/>
    </source>
</evidence>
<dbReference type="EMBL" id="BPRC01000007">
    <property type="protein sequence ID" value="GJE65190.1"/>
    <property type="molecule type" value="Genomic_DNA"/>
</dbReference>
<feature type="transmembrane region" description="Helical" evidence="1">
    <location>
        <begin position="63"/>
        <end position="84"/>
    </location>
</feature>
<evidence type="ECO:0000313" key="2">
    <source>
        <dbReference type="EMBL" id="GJE65190.1"/>
    </source>
</evidence>
<sequence>MTLVLSSLWPALAAALGLGLVIGTLTGLPRGGLALAAAGLLLTGLAILSGLAALRTVPGAPGLWIESGAGLLGAYLAGCVLGGLGRSLAGRPL</sequence>
<dbReference type="RefSeq" id="WP_238224636.1">
    <property type="nucleotide sequence ID" value="NZ_BAAADH010000066.1"/>
</dbReference>